<dbReference type="EMBL" id="PKMF04000162">
    <property type="protein sequence ID" value="KAK7845983.1"/>
    <property type="molecule type" value="Genomic_DNA"/>
</dbReference>
<dbReference type="PANTHER" id="PTHR34937">
    <property type="entry name" value="OS08G0559800 PROTEIN"/>
    <property type="match status" value="1"/>
</dbReference>
<proteinExistence type="predicted"/>
<accession>A0AAW0L688</accession>
<protein>
    <submittedName>
        <fullName evidence="1">Uncharacterized protein</fullName>
    </submittedName>
</protein>
<dbReference type="InterPro" id="IPR040300">
    <property type="entry name" value="At3g49055-like"/>
</dbReference>
<evidence type="ECO:0000313" key="1">
    <source>
        <dbReference type="EMBL" id="KAK7845983.1"/>
    </source>
</evidence>
<organism evidence="1 2">
    <name type="scientific">Quercus suber</name>
    <name type="common">Cork oak</name>
    <dbReference type="NCBI Taxonomy" id="58331"/>
    <lineage>
        <taxon>Eukaryota</taxon>
        <taxon>Viridiplantae</taxon>
        <taxon>Streptophyta</taxon>
        <taxon>Embryophyta</taxon>
        <taxon>Tracheophyta</taxon>
        <taxon>Spermatophyta</taxon>
        <taxon>Magnoliopsida</taxon>
        <taxon>eudicotyledons</taxon>
        <taxon>Gunneridae</taxon>
        <taxon>Pentapetalae</taxon>
        <taxon>rosids</taxon>
        <taxon>fabids</taxon>
        <taxon>Fagales</taxon>
        <taxon>Fagaceae</taxon>
        <taxon>Quercus</taxon>
    </lineage>
</organism>
<sequence>MASGGGDEEVYVVLSDVEEGDELVPILIKSPSMEDVSVERFRELLVKLGWERQACEVAESMKLELQVSFNRLKALAHEAIKKHDEWGRQRDKAQREKEEGWI</sequence>
<keyword evidence="2" id="KW-1185">Reference proteome</keyword>
<comment type="caution">
    <text evidence="1">The sequence shown here is derived from an EMBL/GenBank/DDBJ whole genome shotgun (WGS) entry which is preliminary data.</text>
</comment>
<dbReference type="AlphaFoldDB" id="A0AAW0L688"/>
<name>A0AAW0L688_QUESU</name>
<dbReference type="PANTHER" id="PTHR34937:SF1">
    <property type="entry name" value="PARAMYOSIN"/>
    <property type="match status" value="1"/>
</dbReference>
<evidence type="ECO:0000313" key="2">
    <source>
        <dbReference type="Proteomes" id="UP000237347"/>
    </source>
</evidence>
<gene>
    <name evidence="1" type="ORF">CFP56_008574</name>
</gene>
<dbReference type="Proteomes" id="UP000237347">
    <property type="component" value="Unassembled WGS sequence"/>
</dbReference>
<reference evidence="1 2" key="1">
    <citation type="journal article" date="2018" name="Sci. Data">
        <title>The draft genome sequence of cork oak.</title>
        <authorList>
            <person name="Ramos A.M."/>
            <person name="Usie A."/>
            <person name="Barbosa P."/>
            <person name="Barros P.M."/>
            <person name="Capote T."/>
            <person name="Chaves I."/>
            <person name="Simoes F."/>
            <person name="Abreu I."/>
            <person name="Carrasquinho I."/>
            <person name="Faro C."/>
            <person name="Guimaraes J.B."/>
            <person name="Mendonca D."/>
            <person name="Nobrega F."/>
            <person name="Rodrigues L."/>
            <person name="Saibo N.J.M."/>
            <person name="Varela M.C."/>
            <person name="Egas C."/>
            <person name="Matos J."/>
            <person name="Miguel C.M."/>
            <person name="Oliveira M.M."/>
            <person name="Ricardo C.P."/>
            <person name="Goncalves S."/>
        </authorList>
    </citation>
    <scope>NUCLEOTIDE SEQUENCE [LARGE SCALE GENOMIC DNA]</scope>
    <source>
        <strain evidence="2">cv. HL8</strain>
    </source>
</reference>